<reference evidence="1" key="1">
    <citation type="submission" date="2021-04" db="EMBL/GenBank/DDBJ databases">
        <authorList>
            <person name="Tunstrom K."/>
        </authorList>
    </citation>
    <scope>NUCLEOTIDE SEQUENCE</scope>
</reference>
<keyword evidence="2" id="KW-1185">Reference proteome</keyword>
<accession>A0A8S3WCW6</accession>
<protein>
    <submittedName>
        <fullName evidence="1">(apollo) hypothetical protein</fullName>
    </submittedName>
</protein>
<dbReference type="AlphaFoldDB" id="A0A8S3WCW6"/>
<proteinExistence type="predicted"/>
<dbReference type="OrthoDB" id="8184679at2759"/>
<gene>
    <name evidence="1" type="ORF">PAPOLLO_LOCUS4901</name>
</gene>
<organism evidence="1 2">
    <name type="scientific">Parnassius apollo</name>
    <name type="common">Apollo butterfly</name>
    <name type="synonym">Papilio apollo</name>
    <dbReference type="NCBI Taxonomy" id="110799"/>
    <lineage>
        <taxon>Eukaryota</taxon>
        <taxon>Metazoa</taxon>
        <taxon>Ecdysozoa</taxon>
        <taxon>Arthropoda</taxon>
        <taxon>Hexapoda</taxon>
        <taxon>Insecta</taxon>
        <taxon>Pterygota</taxon>
        <taxon>Neoptera</taxon>
        <taxon>Endopterygota</taxon>
        <taxon>Lepidoptera</taxon>
        <taxon>Glossata</taxon>
        <taxon>Ditrysia</taxon>
        <taxon>Papilionoidea</taxon>
        <taxon>Papilionidae</taxon>
        <taxon>Parnassiinae</taxon>
        <taxon>Parnassini</taxon>
        <taxon>Parnassius</taxon>
        <taxon>Parnassius</taxon>
    </lineage>
</organism>
<dbReference type="EMBL" id="CAJQZP010000288">
    <property type="protein sequence ID" value="CAG4953610.1"/>
    <property type="molecule type" value="Genomic_DNA"/>
</dbReference>
<comment type="caution">
    <text evidence="1">The sequence shown here is derived from an EMBL/GenBank/DDBJ whole genome shotgun (WGS) entry which is preliminary data.</text>
</comment>
<evidence type="ECO:0000313" key="1">
    <source>
        <dbReference type="EMBL" id="CAG4953610.1"/>
    </source>
</evidence>
<sequence>MYVGGHDVKRLFILNSPWREAVVVQCSVAVSSLFGSSPIAFRVGLHPTAAILVAAWGVAVATTKWTCSCDAGELRV</sequence>
<evidence type="ECO:0000313" key="2">
    <source>
        <dbReference type="Proteomes" id="UP000691718"/>
    </source>
</evidence>
<name>A0A8S3WCW6_PARAO</name>
<dbReference type="Proteomes" id="UP000691718">
    <property type="component" value="Unassembled WGS sequence"/>
</dbReference>